<name>A0A5N6UHX1_ASPTM</name>
<reference evidence="1 2" key="1">
    <citation type="submission" date="2019-04" db="EMBL/GenBank/DDBJ databases">
        <title>Friends and foes A comparative genomics study of 23 Aspergillus species from section Flavi.</title>
        <authorList>
            <consortium name="DOE Joint Genome Institute"/>
            <person name="Kjaerbolling I."/>
            <person name="Vesth T."/>
            <person name="Frisvad J.C."/>
            <person name="Nybo J.L."/>
            <person name="Theobald S."/>
            <person name="Kildgaard S."/>
            <person name="Isbrandt T."/>
            <person name="Kuo A."/>
            <person name="Sato A."/>
            <person name="Lyhne E.K."/>
            <person name="Kogle M.E."/>
            <person name="Wiebenga A."/>
            <person name="Kun R.S."/>
            <person name="Lubbers R.J."/>
            <person name="Makela M.R."/>
            <person name="Barry K."/>
            <person name="Chovatia M."/>
            <person name="Clum A."/>
            <person name="Daum C."/>
            <person name="Haridas S."/>
            <person name="He G."/>
            <person name="LaButti K."/>
            <person name="Lipzen A."/>
            <person name="Mondo S."/>
            <person name="Riley R."/>
            <person name="Salamov A."/>
            <person name="Simmons B.A."/>
            <person name="Magnuson J.K."/>
            <person name="Henrissat B."/>
            <person name="Mortensen U.H."/>
            <person name="Larsen T.O."/>
            <person name="Devries R.P."/>
            <person name="Grigoriev I.V."/>
            <person name="Machida M."/>
            <person name="Baker S.E."/>
            <person name="Andersen M.R."/>
        </authorList>
    </citation>
    <scope>NUCLEOTIDE SEQUENCE [LARGE SCALE GENOMIC DNA]</scope>
    <source>
        <strain evidence="1 2">CBS 117626</strain>
    </source>
</reference>
<dbReference type="OrthoDB" id="4187154at2759"/>
<organism evidence="1 2">
    <name type="scientific">Aspergillus tamarii</name>
    <dbReference type="NCBI Taxonomy" id="41984"/>
    <lineage>
        <taxon>Eukaryota</taxon>
        <taxon>Fungi</taxon>
        <taxon>Dikarya</taxon>
        <taxon>Ascomycota</taxon>
        <taxon>Pezizomycotina</taxon>
        <taxon>Eurotiomycetes</taxon>
        <taxon>Eurotiomycetidae</taxon>
        <taxon>Eurotiales</taxon>
        <taxon>Aspergillaceae</taxon>
        <taxon>Aspergillus</taxon>
        <taxon>Aspergillus subgen. Circumdati</taxon>
    </lineage>
</organism>
<sequence length="122" mass="13662">MAYTVDLGSDTFYSTKFDLDLTLRTSVEILVPAGATGLRSVENFNNALYSGTIWVDQLPELRLNIHVSTESDLGRSLSVFTSQMGDALCSSQALQCVSPSGRHHNQRIYRREHPIPRRLGHR</sequence>
<keyword evidence="2" id="KW-1185">Reference proteome</keyword>
<evidence type="ECO:0000313" key="2">
    <source>
        <dbReference type="Proteomes" id="UP000326950"/>
    </source>
</evidence>
<protein>
    <submittedName>
        <fullName evidence="1">Uncharacterized protein</fullName>
    </submittedName>
</protein>
<dbReference type="EMBL" id="ML738712">
    <property type="protein sequence ID" value="KAE8157801.1"/>
    <property type="molecule type" value="Genomic_DNA"/>
</dbReference>
<accession>A0A5N6UHX1</accession>
<dbReference type="Proteomes" id="UP000326950">
    <property type="component" value="Unassembled WGS sequence"/>
</dbReference>
<gene>
    <name evidence="1" type="ORF">BDV40DRAFT_292324</name>
</gene>
<dbReference type="AlphaFoldDB" id="A0A5N6UHX1"/>
<evidence type="ECO:0000313" key="1">
    <source>
        <dbReference type="EMBL" id="KAE8157801.1"/>
    </source>
</evidence>
<proteinExistence type="predicted"/>